<evidence type="ECO:0000313" key="1">
    <source>
        <dbReference type="EMBL" id="EFI28759.1"/>
    </source>
</evidence>
<gene>
    <name evidence="1" type="ORF">CC1G_13785</name>
</gene>
<reference evidence="1 2" key="1">
    <citation type="journal article" date="2010" name="Proc. Natl. Acad. Sci. U.S.A.">
        <title>Insights into evolution of multicellular fungi from the assembled chromosomes of the mushroom Coprinopsis cinerea (Coprinus cinereus).</title>
        <authorList>
            <person name="Stajich J.E."/>
            <person name="Wilke S.K."/>
            <person name="Ahren D."/>
            <person name="Au C.H."/>
            <person name="Birren B.W."/>
            <person name="Borodovsky M."/>
            <person name="Burns C."/>
            <person name="Canback B."/>
            <person name="Casselton L.A."/>
            <person name="Cheng C.K."/>
            <person name="Deng J."/>
            <person name="Dietrich F.S."/>
            <person name="Fargo D.C."/>
            <person name="Farman M.L."/>
            <person name="Gathman A.C."/>
            <person name="Goldberg J."/>
            <person name="Guigo R."/>
            <person name="Hoegger P.J."/>
            <person name="Hooker J.B."/>
            <person name="Huggins A."/>
            <person name="James T.Y."/>
            <person name="Kamada T."/>
            <person name="Kilaru S."/>
            <person name="Kodira C."/>
            <person name="Kues U."/>
            <person name="Kupfer D."/>
            <person name="Kwan H.S."/>
            <person name="Lomsadze A."/>
            <person name="Li W."/>
            <person name="Lilly W.W."/>
            <person name="Ma L.J."/>
            <person name="Mackey A.J."/>
            <person name="Manning G."/>
            <person name="Martin F."/>
            <person name="Muraguchi H."/>
            <person name="Natvig D.O."/>
            <person name="Palmerini H."/>
            <person name="Ramesh M.A."/>
            <person name="Rehmeyer C.J."/>
            <person name="Roe B.A."/>
            <person name="Shenoy N."/>
            <person name="Stanke M."/>
            <person name="Ter-Hovhannisyan V."/>
            <person name="Tunlid A."/>
            <person name="Velagapudi R."/>
            <person name="Vision T.J."/>
            <person name="Zeng Q."/>
            <person name="Zolan M.E."/>
            <person name="Pukkila P.J."/>
        </authorList>
    </citation>
    <scope>NUCLEOTIDE SEQUENCE [LARGE SCALE GENOMIC DNA]</scope>
    <source>
        <strain evidence="2">Okayama-7 / 130 / ATCC MYA-4618 / FGSC 9003</strain>
    </source>
</reference>
<dbReference type="HOGENOM" id="CLU_2372715_0_0_1"/>
<dbReference type="AlphaFoldDB" id="D6RK92"/>
<proteinExistence type="predicted"/>
<dbReference type="KEGG" id="cci:CC1G_13785"/>
<dbReference type="GeneID" id="6007307"/>
<dbReference type="Proteomes" id="UP000001861">
    <property type="component" value="Unassembled WGS sequence"/>
</dbReference>
<dbReference type="RefSeq" id="XP_002912253.1">
    <property type="nucleotide sequence ID" value="XM_002912207.1"/>
</dbReference>
<accession>D6RK92</accession>
<protein>
    <submittedName>
        <fullName evidence="1">Uncharacterized protein</fullName>
    </submittedName>
</protein>
<comment type="caution">
    <text evidence="1">The sequence shown here is derived from an EMBL/GenBank/DDBJ whole genome shotgun (WGS) entry which is preliminary data.</text>
</comment>
<name>D6RK92_COPC7</name>
<dbReference type="VEuPathDB" id="FungiDB:CC1G_13785"/>
<dbReference type="EMBL" id="AACS02000001">
    <property type="protein sequence ID" value="EFI28759.1"/>
    <property type="molecule type" value="Genomic_DNA"/>
</dbReference>
<evidence type="ECO:0000313" key="2">
    <source>
        <dbReference type="Proteomes" id="UP000001861"/>
    </source>
</evidence>
<sequence>METLKRKQKDESKNLSTPFFPEYRNRNCADVPPPSCSVIYRVRCSATTAQETLGQEIDHKLLRLGSLATTATPMQADTSFYTRVASQNIDSRRVY</sequence>
<organism evidence="1 2">
    <name type="scientific">Coprinopsis cinerea (strain Okayama-7 / 130 / ATCC MYA-4618 / FGSC 9003)</name>
    <name type="common">Inky cap fungus</name>
    <name type="synonym">Hormographiella aspergillata</name>
    <dbReference type="NCBI Taxonomy" id="240176"/>
    <lineage>
        <taxon>Eukaryota</taxon>
        <taxon>Fungi</taxon>
        <taxon>Dikarya</taxon>
        <taxon>Basidiomycota</taxon>
        <taxon>Agaricomycotina</taxon>
        <taxon>Agaricomycetes</taxon>
        <taxon>Agaricomycetidae</taxon>
        <taxon>Agaricales</taxon>
        <taxon>Agaricineae</taxon>
        <taxon>Psathyrellaceae</taxon>
        <taxon>Coprinopsis</taxon>
    </lineage>
</organism>
<keyword evidence="2" id="KW-1185">Reference proteome</keyword>
<dbReference type="InParanoid" id="D6RK92"/>